<accession>A0A8H4QKG3</accession>
<comment type="similarity">
    <text evidence="2 6">Belongs to the fungal hydrophobin family.</text>
</comment>
<sequence length="156" mass="16203">MFCPLPLFFAGILAATFTSARPPPRQYGPGPYDGVDAQLNRYYGPSRASFYGEPSDAVAVVHLPRAPDSITDSCDSGPIQCCNQLFDAHSENANALHRLLGVVVDPIAAQAGLSCVPISAVGVGAGGECDSQPVCCANNHMRGLVVVGCSPINVNT</sequence>
<dbReference type="CDD" id="cd23507">
    <property type="entry name" value="hydrophobin_I"/>
    <property type="match status" value="1"/>
</dbReference>
<evidence type="ECO:0000256" key="2">
    <source>
        <dbReference type="ARBA" id="ARBA00010446"/>
    </source>
</evidence>
<keyword evidence="6" id="KW-0732">Signal</keyword>
<feature type="signal peptide" evidence="6">
    <location>
        <begin position="1"/>
        <end position="20"/>
    </location>
</feature>
<dbReference type="Proteomes" id="UP000521872">
    <property type="component" value="Unassembled WGS sequence"/>
</dbReference>
<name>A0A8H4QKG3_9AGAR</name>
<evidence type="ECO:0000313" key="7">
    <source>
        <dbReference type="EMBL" id="KAF4612709.1"/>
    </source>
</evidence>
<evidence type="ECO:0000313" key="8">
    <source>
        <dbReference type="Proteomes" id="UP000521872"/>
    </source>
</evidence>
<evidence type="ECO:0000256" key="4">
    <source>
        <dbReference type="ARBA" id="ARBA00022525"/>
    </source>
</evidence>
<dbReference type="AlphaFoldDB" id="A0A8H4QKG3"/>
<gene>
    <name evidence="7" type="ORF">D9613_011838</name>
</gene>
<organism evidence="7 8">
    <name type="scientific">Agrocybe pediades</name>
    <dbReference type="NCBI Taxonomy" id="84607"/>
    <lineage>
        <taxon>Eukaryota</taxon>
        <taxon>Fungi</taxon>
        <taxon>Dikarya</taxon>
        <taxon>Basidiomycota</taxon>
        <taxon>Agaricomycotina</taxon>
        <taxon>Agaricomycetes</taxon>
        <taxon>Agaricomycetidae</taxon>
        <taxon>Agaricales</taxon>
        <taxon>Agaricineae</taxon>
        <taxon>Strophariaceae</taxon>
        <taxon>Agrocybe</taxon>
    </lineage>
</organism>
<dbReference type="Pfam" id="PF01185">
    <property type="entry name" value="Hydrophobin"/>
    <property type="match status" value="1"/>
</dbReference>
<dbReference type="GO" id="GO:0005199">
    <property type="term" value="F:structural constituent of cell wall"/>
    <property type="evidence" value="ECO:0007669"/>
    <property type="project" value="InterPro"/>
</dbReference>
<feature type="chain" id="PRO_5034397742" description="Hydrophobin" evidence="6">
    <location>
        <begin position="21"/>
        <end position="156"/>
    </location>
</feature>
<dbReference type="EMBL" id="JAACJL010000047">
    <property type="protein sequence ID" value="KAF4612709.1"/>
    <property type="molecule type" value="Genomic_DNA"/>
</dbReference>
<keyword evidence="8" id="KW-1185">Reference proteome</keyword>
<protein>
    <recommendedName>
        <fullName evidence="6">Hydrophobin</fullName>
    </recommendedName>
</protein>
<keyword evidence="4 6" id="KW-0964">Secreted</keyword>
<comment type="subcellular location">
    <subcellularLocation>
        <location evidence="1 6">Secreted</location>
        <location evidence="1 6">Cell wall</location>
    </subcellularLocation>
</comment>
<dbReference type="InterPro" id="IPR001338">
    <property type="entry name" value="Class_I_Hydrophobin"/>
</dbReference>
<keyword evidence="3 6" id="KW-0134">Cell wall</keyword>
<evidence type="ECO:0000256" key="3">
    <source>
        <dbReference type="ARBA" id="ARBA00022512"/>
    </source>
</evidence>
<dbReference type="SMART" id="SM00075">
    <property type="entry name" value="HYDRO"/>
    <property type="match status" value="1"/>
</dbReference>
<evidence type="ECO:0000256" key="5">
    <source>
        <dbReference type="ARBA" id="ARBA00023157"/>
    </source>
</evidence>
<reference evidence="7 8" key="1">
    <citation type="submission" date="2019-12" db="EMBL/GenBank/DDBJ databases">
        <authorList>
            <person name="Floudas D."/>
            <person name="Bentzer J."/>
            <person name="Ahren D."/>
            <person name="Johansson T."/>
            <person name="Persson P."/>
            <person name="Tunlid A."/>
        </authorList>
    </citation>
    <scope>NUCLEOTIDE SEQUENCE [LARGE SCALE GENOMIC DNA]</scope>
    <source>
        <strain evidence="7 8">CBS 102.39</strain>
    </source>
</reference>
<evidence type="ECO:0000256" key="6">
    <source>
        <dbReference type="RuleBase" id="RU365009"/>
    </source>
</evidence>
<keyword evidence="5 6" id="KW-1015">Disulfide bond</keyword>
<evidence type="ECO:0000256" key="1">
    <source>
        <dbReference type="ARBA" id="ARBA00004191"/>
    </source>
</evidence>
<comment type="caution">
    <text evidence="7">The sequence shown here is derived from an EMBL/GenBank/DDBJ whole genome shotgun (WGS) entry which is preliminary data.</text>
</comment>
<proteinExistence type="inferred from homology"/>
<dbReference type="GO" id="GO:0009277">
    <property type="term" value="C:fungal-type cell wall"/>
    <property type="evidence" value="ECO:0007669"/>
    <property type="project" value="InterPro"/>
</dbReference>